<feature type="signal peptide" evidence="1">
    <location>
        <begin position="1"/>
        <end position="29"/>
    </location>
</feature>
<protein>
    <submittedName>
        <fullName evidence="2">Bg70 protein</fullName>
    </submittedName>
</protein>
<evidence type="ECO:0000256" key="1">
    <source>
        <dbReference type="SAM" id="SignalP"/>
    </source>
</evidence>
<name>A0A2P2L5C6_RHIMU</name>
<sequence>MASRALTSSTAALLLSLILFTNLLSSTSADCPYDECVVSSVCKAVTVGQSTVVGPVCCKLLEPLGLFDEADCICKGNQGANLQNIVQLIAISCNRPIMPLIYISCGPIWEPSSDRNVLSSSN</sequence>
<proteinExistence type="predicted"/>
<reference evidence="2" key="1">
    <citation type="submission" date="2018-02" db="EMBL/GenBank/DDBJ databases">
        <title>Rhizophora mucronata_Transcriptome.</title>
        <authorList>
            <person name="Meera S.P."/>
            <person name="Sreeshan A."/>
            <person name="Augustine A."/>
        </authorList>
    </citation>
    <scope>NUCLEOTIDE SEQUENCE</scope>
    <source>
        <tissue evidence="2">Leaf</tissue>
    </source>
</reference>
<dbReference type="EMBL" id="GGEC01032704">
    <property type="protein sequence ID" value="MBX13188.1"/>
    <property type="molecule type" value="Transcribed_RNA"/>
</dbReference>
<keyword evidence="1" id="KW-0732">Signal</keyword>
<accession>A0A2P2L5C6</accession>
<feature type="chain" id="PRO_5015112708" evidence="1">
    <location>
        <begin position="30"/>
        <end position="122"/>
    </location>
</feature>
<organism evidence="2">
    <name type="scientific">Rhizophora mucronata</name>
    <name type="common">Asiatic mangrove</name>
    <dbReference type="NCBI Taxonomy" id="61149"/>
    <lineage>
        <taxon>Eukaryota</taxon>
        <taxon>Viridiplantae</taxon>
        <taxon>Streptophyta</taxon>
        <taxon>Embryophyta</taxon>
        <taxon>Tracheophyta</taxon>
        <taxon>Spermatophyta</taxon>
        <taxon>Magnoliopsida</taxon>
        <taxon>eudicotyledons</taxon>
        <taxon>Gunneridae</taxon>
        <taxon>Pentapetalae</taxon>
        <taxon>rosids</taxon>
        <taxon>fabids</taxon>
        <taxon>Malpighiales</taxon>
        <taxon>Rhizophoraceae</taxon>
        <taxon>Rhizophora</taxon>
    </lineage>
</organism>
<dbReference type="AlphaFoldDB" id="A0A2P2L5C6"/>
<evidence type="ECO:0000313" key="2">
    <source>
        <dbReference type="EMBL" id="MBX13188.1"/>
    </source>
</evidence>